<reference evidence="3 4" key="1">
    <citation type="journal article" date="2011" name="J. Gen. Appl. Microbiol.">
        <title>Draft genome sequencing of the enigmatic yeast Saitoella complicata.</title>
        <authorList>
            <person name="Nishida H."/>
            <person name="Hamamoto M."/>
            <person name="Sugiyama J."/>
        </authorList>
    </citation>
    <scope>NUCLEOTIDE SEQUENCE [LARGE SCALE GENOMIC DNA]</scope>
    <source>
        <strain evidence="3 4">NRRL Y-17804</strain>
    </source>
</reference>
<reference evidence="3 4" key="2">
    <citation type="journal article" date="2014" name="J. Gen. Appl. Microbiol.">
        <title>The early diverging ascomycetous budding yeast Saitoella complicata has three histone deacetylases belonging to the Clr6, Hos2, and Rpd3 lineages.</title>
        <authorList>
            <person name="Nishida H."/>
            <person name="Matsumoto T."/>
            <person name="Kondo S."/>
            <person name="Hamamoto M."/>
            <person name="Yoshikawa H."/>
        </authorList>
    </citation>
    <scope>NUCLEOTIDE SEQUENCE [LARGE SCALE GENOMIC DNA]</scope>
    <source>
        <strain evidence="3 4">NRRL Y-17804</strain>
    </source>
</reference>
<comment type="caution">
    <text evidence="3">The sequence shown here is derived from an EMBL/GenBank/DDBJ whole genome shotgun (WGS) entry which is preliminary data.</text>
</comment>
<feature type="region of interest" description="Disordered" evidence="2">
    <location>
        <begin position="241"/>
        <end position="265"/>
    </location>
</feature>
<feature type="coiled-coil region" evidence="1">
    <location>
        <begin position="54"/>
        <end position="109"/>
    </location>
</feature>
<protein>
    <submittedName>
        <fullName evidence="3">Uncharacterized protein</fullName>
    </submittedName>
</protein>
<feature type="compositionally biased region" description="Basic and acidic residues" evidence="2">
    <location>
        <begin position="255"/>
        <end position="265"/>
    </location>
</feature>
<proteinExistence type="predicted"/>
<keyword evidence="1" id="KW-0175">Coiled coil</keyword>
<sequence>MNTTGDTSTYRRDTVRTRASPSLSRTVDISALDASLTRRVEEFRQLDLGLRQQVHELRDQLVTADRLLRESERSRAWWKNRVQVLDARCREQERAIRQLKLKTAQLEDQHALDLSLRDLPKPKPRTRTVSIQTSLPASTTQSTNISADRERDTAIELLISTLWNVEHTLSSRSCTCHIHLRRLLRKNPITAEVLGGLRHPHHKELKKTRLVRTKREFEAVGKAVEGLVEDNDIMEEELRREWLRPAESGGQAEPGRGRSRDSEDL</sequence>
<reference evidence="3 4" key="3">
    <citation type="journal article" date="2015" name="Genome Announc.">
        <title>Draft Genome Sequence of the Archiascomycetous Yeast Saitoella complicata.</title>
        <authorList>
            <person name="Yamauchi K."/>
            <person name="Kondo S."/>
            <person name="Hamamoto M."/>
            <person name="Takahashi Y."/>
            <person name="Ogura Y."/>
            <person name="Hayashi T."/>
            <person name="Nishida H."/>
        </authorList>
    </citation>
    <scope>NUCLEOTIDE SEQUENCE [LARGE SCALE GENOMIC DNA]</scope>
    <source>
        <strain evidence="3 4">NRRL Y-17804</strain>
    </source>
</reference>
<accession>A0A0E9NEL3</accession>
<name>A0A0E9NEL3_SAICN</name>
<evidence type="ECO:0000313" key="3">
    <source>
        <dbReference type="EMBL" id="GAO48253.1"/>
    </source>
</evidence>
<dbReference type="EMBL" id="BACD03000013">
    <property type="protein sequence ID" value="GAO48253.1"/>
    <property type="molecule type" value="Genomic_DNA"/>
</dbReference>
<evidence type="ECO:0000256" key="2">
    <source>
        <dbReference type="SAM" id="MobiDB-lite"/>
    </source>
</evidence>
<evidence type="ECO:0000256" key="1">
    <source>
        <dbReference type="SAM" id="Coils"/>
    </source>
</evidence>
<dbReference type="AlphaFoldDB" id="A0A0E9NEL3"/>
<gene>
    <name evidence="3" type="ORF">G7K_2433-t1</name>
</gene>
<keyword evidence="4" id="KW-1185">Reference proteome</keyword>
<organism evidence="3 4">
    <name type="scientific">Saitoella complicata (strain BCRC 22490 / CBS 7301 / JCM 7358 / NBRC 10748 / NRRL Y-17804)</name>
    <dbReference type="NCBI Taxonomy" id="698492"/>
    <lineage>
        <taxon>Eukaryota</taxon>
        <taxon>Fungi</taxon>
        <taxon>Dikarya</taxon>
        <taxon>Ascomycota</taxon>
        <taxon>Taphrinomycotina</taxon>
        <taxon>Taphrinomycotina incertae sedis</taxon>
        <taxon>Saitoella</taxon>
    </lineage>
</organism>
<evidence type="ECO:0000313" key="4">
    <source>
        <dbReference type="Proteomes" id="UP000033140"/>
    </source>
</evidence>
<dbReference type="Proteomes" id="UP000033140">
    <property type="component" value="Unassembled WGS sequence"/>
</dbReference>